<name>A0A6J7IS95_9ZZZZ</name>
<keyword evidence="2" id="KW-0472">Membrane</keyword>
<feature type="transmembrane region" description="Helical" evidence="2">
    <location>
        <begin position="208"/>
        <end position="228"/>
    </location>
</feature>
<gene>
    <name evidence="3" type="ORF">UFOPK3772_00453</name>
</gene>
<sequence>MGESLSPVEVAHEAQRHRSHGAEHGSPTGHRRALQIIEASLLAGVTILAAWSGFAAASYGTDSRVAFAASARADTDADERALEAASTENFDESAFNAWLVTDLLGDELRAEVARERFNPTLERAFAAWIALDPATNAEAPPTPFDMPEYERPLLRSAESLRLKADRLNEEGIKLGALGDQYIRLTVFLAGVLFLIGIGSTFTVVPVRYTLIAVGLVLLGIALVILFNLPQPSFDFSASADT</sequence>
<dbReference type="EMBL" id="CAFBNE010000009">
    <property type="protein sequence ID" value="CAB4934098.1"/>
    <property type="molecule type" value="Genomic_DNA"/>
</dbReference>
<keyword evidence="2" id="KW-1133">Transmembrane helix</keyword>
<dbReference type="AlphaFoldDB" id="A0A6J7IS95"/>
<accession>A0A6J7IS95</accession>
<reference evidence="3" key="1">
    <citation type="submission" date="2020-05" db="EMBL/GenBank/DDBJ databases">
        <authorList>
            <person name="Chiriac C."/>
            <person name="Salcher M."/>
            <person name="Ghai R."/>
            <person name="Kavagutti S V."/>
        </authorList>
    </citation>
    <scope>NUCLEOTIDE SEQUENCE</scope>
</reference>
<evidence type="ECO:0000256" key="2">
    <source>
        <dbReference type="SAM" id="Phobius"/>
    </source>
</evidence>
<feature type="transmembrane region" description="Helical" evidence="2">
    <location>
        <begin position="181"/>
        <end position="202"/>
    </location>
</feature>
<keyword evidence="2" id="KW-0812">Transmembrane</keyword>
<organism evidence="3">
    <name type="scientific">freshwater metagenome</name>
    <dbReference type="NCBI Taxonomy" id="449393"/>
    <lineage>
        <taxon>unclassified sequences</taxon>
        <taxon>metagenomes</taxon>
        <taxon>ecological metagenomes</taxon>
    </lineage>
</organism>
<feature type="compositionally biased region" description="Basic and acidic residues" evidence="1">
    <location>
        <begin position="10"/>
        <end position="23"/>
    </location>
</feature>
<evidence type="ECO:0000256" key="1">
    <source>
        <dbReference type="SAM" id="MobiDB-lite"/>
    </source>
</evidence>
<protein>
    <submittedName>
        <fullName evidence="3">Unannotated protein</fullName>
    </submittedName>
</protein>
<evidence type="ECO:0000313" key="3">
    <source>
        <dbReference type="EMBL" id="CAB4934098.1"/>
    </source>
</evidence>
<proteinExistence type="predicted"/>
<feature type="region of interest" description="Disordered" evidence="1">
    <location>
        <begin position="1"/>
        <end position="30"/>
    </location>
</feature>